<feature type="non-terminal residue" evidence="2">
    <location>
        <position position="216"/>
    </location>
</feature>
<dbReference type="SMART" id="SM00900">
    <property type="entry name" value="FMN_bind"/>
    <property type="match status" value="1"/>
</dbReference>
<accession>A0A382UXX4</accession>
<protein>
    <recommendedName>
        <fullName evidence="1">FMN-binding domain-containing protein</fullName>
    </recommendedName>
</protein>
<dbReference type="InterPro" id="IPR007329">
    <property type="entry name" value="FMN-bd"/>
</dbReference>
<dbReference type="GO" id="GO:0016020">
    <property type="term" value="C:membrane"/>
    <property type="evidence" value="ECO:0007669"/>
    <property type="project" value="InterPro"/>
</dbReference>
<reference evidence="2" key="1">
    <citation type="submission" date="2018-05" db="EMBL/GenBank/DDBJ databases">
        <authorList>
            <person name="Lanie J.A."/>
            <person name="Ng W.-L."/>
            <person name="Kazmierczak K.M."/>
            <person name="Andrzejewski T.M."/>
            <person name="Davidsen T.M."/>
            <person name="Wayne K.J."/>
            <person name="Tettelin H."/>
            <person name="Glass J.I."/>
            <person name="Rusch D."/>
            <person name="Podicherti R."/>
            <person name="Tsui H.-C.T."/>
            <person name="Winkler M.E."/>
        </authorList>
    </citation>
    <scope>NUCLEOTIDE SEQUENCE</scope>
</reference>
<evidence type="ECO:0000259" key="1">
    <source>
        <dbReference type="SMART" id="SM00900"/>
    </source>
</evidence>
<organism evidence="2">
    <name type="scientific">marine metagenome</name>
    <dbReference type="NCBI Taxonomy" id="408172"/>
    <lineage>
        <taxon>unclassified sequences</taxon>
        <taxon>metagenomes</taxon>
        <taxon>ecological metagenomes</taxon>
    </lineage>
</organism>
<proteinExistence type="predicted"/>
<feature type="non-terminal residue" evidence="2">
    <location>
        <position position="1"/>
    </location>
</feature>
<dbReference type="GO" id="GO:0010181">
    <property type="term" value="F:FMN binding"/>
    <property type="evidence" value="ECO:0007669"/>
    <property type="project" value="InterPro"/>
</dbReference>
<dbReference type="Pfam" id="PF04205">
    <property type="entry name" value="FMN_bind"/>
    <property type="match status" value="1"/>
</dbReference>
<feature type="domain" description="FMN-binding" evidence="1">
    <location>
        <begin position="81"/>
        <end position="171"/>
    </location>
</feature>
<evidence type="ECO:0000313" key="2">
    <source>
        <dbReference type="EMBL" id="SVD38538.1"/>
    </source>
</evidence>
<sequence length="216" mass="23088">VRLFRFLVLVAGVTALVGASARANMNEPLASRLTPTLVVELFDDVDGIGAIEGDPPIATVTRAGETIGYLFSTHETARPVGYSGQSFDIVVALGVDGVIRGHRIIEHHEPLIGTGSAQVSFENVNRFLSQLHDLDLKIVRRSRAKSVDGISGATISAHAMRGAMMVSAVAVGYLTGVISDNSSGLSLDRYSFTQHTWRELVSDATIRSLSLTNRSV</sequence>
<dbReference type="AlphaFoldDB" id="A0A382UXX4"/>
<gene>
    <name evidence="2" type="ORF">METZ01_LOCUS391392</name>
</gene>
<dbReference type="EMBL" id="UINC01147297">
    <property type="protein sequence ID" value="SVD38538.1"/>
    <property type="molecule type" value="Genomic_DNA"/>
</dbReference>
<name>A0A382UXX4_9ZZZZ</name>